<accession>A0A7W3TP18</accession>
<organism evidence="4 5">
    <name type="scientific">Marilutibacter spongiae</name>
    <dbReference type="NCBI Taxonomy" id="2025720"/>
    <lineage>
        <taxon>Bacteria</taxon>
        <taxon>Pseudomonadati</taxon>
        <taxon>Pseudomonadota</taxon>
        <taxon>Gammaproteobacteria</taxon>
        <taxon>Lysobacterales</taxon>
        <taxon>Lysobacteraceae</taxon>
        <taxon>Marilutibacter</taxon>
    </lineage>
</organism>
<dbReference type="EMBL" id="JACHTF010000020">
    <property type="protein sequence ID" value="MBB1061857.1"/>
    <property type="molecule type" value="Genomic_DNA"/>
</dbReference>
<dbReference type="GO" id="GO:0016747">
    <property type="term" value="F:acyltransferase activity, transferring groups other than amino-acyl groups"/>
    <property type="evidence" value="ECO:0007669"/>
    <property type="project" value="InterPro"/>
</dbReference>
<dbReference type="AlphaFoldDB" id="A0A7W3TP18"/>
<keyword evidence="5" id="KW-1185">Reference proteome</keyword>
<evidence type="ECO:0000259" key="3">
    <source>
        <dbReference type="PROSITE" id="PS51186"/>
    </source>
</evidence>
<dbReference type="PANTHER" id="PTHR43877:SF2">
    <property type="entry name" value="AMINOALKYLPHOSPHONATE N-ACETYLTRANSFERASE-RELATED"/>
    <property type="match status" value="1"/>
</dbReference>
<dbReference type="PANTHER" id="PTHR43877">
    <property type="entry name" value="AMINOALKYLPHOSPHONATE N-ACETYLTRANSFERASE-RELATED-RELATED"/>
    <property type="match status" value="1"/>
</dbReference>
<evidence type="ECO:0000256" key="1">
    <source>
        <dbReference type="ARBA" id="ARBA00022679"/>
    </source>
</evidence>
<reference evidence="4 5" key="1">
    <citation type="submission" date="2020-08" db="EMBL/GenBank/DDBJ databases">
        <authorList>
            <person name="Xu S."/>
            <person name="Li A."/>
        </authorList>
    </citation>
    <scope>NUCLEOTIDE SEQUENCE [LARGE SCALE GENOMIC DNA]</scope>
    <source>
        <strain evidence="4 5">119BY6-57</strain>
    </source>
</reference>
<protein>
    <submittedName>
        <fullName evidence="4">GNAT family N-acetyltransferase</fullName>
    </submittedName>
</protein>
<dbReference type="CDD" id="cd04301">
    <property type="entry name" value="NAT_SF"/>
    <property type="match status" value="1"/>
</dbReference>
<dbReference type="InterPro" id="IPR050832">
    <property type="entry name" value="Bact_Acetyltransf"/>
</dbReference>
<comment type="caution">
    <text evidence="4">The sequence shown here is derived from an EMBL/GenBank/DDBJ whole genome shotgun (WGS) entry which is preliminary data.</text>
</comment>
<feature type="domain" description="N-acetyltransferase" evidence="3">
    <location>
        <begin position="1"/>
        <end position="155"/>
    </location>
</feature>
<evidence type="ECO:0000313" key="5">
    <source>
        <dbReference type="Proteomes" id="UP000523196"/>
    </source>
</evidence>
<dbReference type="RefSeq" id="WP_182688627.1">
    <property type="nucleotide sequence ID" value="NZ_JACHTF010000020.1"/>
</dbReference>
<dbReference type="SUPFAM" id="SSF55729">
    <property type="entry name" value="Acyl-CoA N-acyltransferases (Nat)"/>
    <property type="match status" value="1"/>
</dbReference>
<name>A0A7W3TP18_9GAMM</name>
<evidence type="ECO:0000313" key="4">
    <source>
        <dbReference type="EMBL" id="MBB1061857.1"/>
    </source>
</evidence>
<dbReference type="InterPro" id="IPR016181">
    <property type="entry name" value="Acyl_CoA_acyltransferase"/>
</dbReference>
<dbReference type="Proteomes" id="UP000523196">
    <property type="component" value="Unassembled WGS sequence"/>
</dbReference>
<keyword evidence="2" id="KW-0012">Acyltransferase</keyword>
<dbReference type="Pfam" id="PF00583">
    <property type="entry name" value="Acetyltransf_1"/>
    <property type="match status" value="1"/>
</dbReference>
<sequence length="160" mass="16462">MQIEGDGVMPPSRPGLIEAINHDAAVDALLAVCDLDASDLQKSSAMLFGCVADGALQGLVGLEMHGNAALLRSLAVAGEARGQGLGEALVAHAERQAVSRGLERLFLLTTTATGFFQRLGYRTLAREDAPPGIVASTQFASLCPASASFMGKTPPGNNNG</sequence>
<dbReference type="PROSITE" id="PS51186">
    <property type="entry name" value="GNAT"/>
    <property type="match status" value="1"/>
</dbReference>
<evidence type="ECO:0000256" key="2">
    <source>
        <dbReference type="ARBA" id="ARBA00023315"/>
    </source>
</evidence>
<dbReference type="Gene3D" id="3.40.630.30">
    <property type="match status" value="1"/>
</dbReference>
<keyword evidence="1 4" id="KW-0808">Transferase</keyword>
<dbReference type="InterPro" id="IPR000182">
    <property type="entry name" value="GNAT_dom"/>
</dbReference>
<proteinExistence type="predicted"/>
<gene>
    <name evidence="4" type="ORF">H4F98_14880</name>
</gene>
<dbReference type="NCBIfam" id="NF040501">
    <property type="entry name" value="resist_ArsN2"/>
    <property type="match status" value="1"/>
</dbReference>